<dbReference type="Proteomes" id="UP001499938">
    <property type="component" value="Unassembled WGS sequence"/>
</dbReference>
<gene>
    <name evidence="3" type="ORF">GCM10009811_19700</name>
</gene>
<evidence type="ECO:0000313" key="4">
    <source>
        <dbReference type="Proteomes" id="UP001499938"/>
    </source>
</evidence>
<dbReference type="SUPFAM" id="SSF56112">
    <property type="entry name" value="Protein kinase-like (PK-like)"/>
    <property type="match status" value="1"/>
</dbReference>
<proteinExistence type="predicted"/>
<name>A0ABN2LP45_9MICO</name>
<sequence length="349" mass="36856">MTRTPFQLAALASAAVPGLDPVAAGPFPLDPGHAIDVASVEDGQGRSWIVRCSASPAAAVALDAGAAAAALVARRLGVSVPLSRGTLTLPEGGRVHVHVAIPGQGLRLSALEPQFAIASALGKLIAGLHNLEPEVFEDAGLETYTSDEYRQRRLTDLDRAASTGRVPAALLTRWEEALENVAIWQFVPVPIHGALAGRHVLVSLGDDGEAVIRGVVGWRRAKVADPADDFAALVREADPPAVIEVARTYARSRTTRPDRHLLTRAKLVSELAFVTDLFDALAAGYPEAVDYATHTLQQLADQVEGTDLIPAPPTRPVPVAEPSEPAPETEEQSTQPVPTTEAEDAEPTR</sequence>
<feature type="domain" description="Aminoglycoside phosphotransferase" evidence="2">
    <location>
        <begin position="39"/>
        <end position="254"/>
    </location>
</feature>
<dbReference type="Pfam" id="PF01636">
    <property type="entry name" value="APH"/>
    <property type="match status" value="1"/>
</dbReference>
<evidence type="ECO:0000259" key="2">
    <source>
        <dbReference type="Pfam" id="PF01636"/>
    </source>
</evidence>
<protein>
    <submittedName>
        <fullName evidence="3">Phosphotransferase</fullName>
    </submittedName>
</protein>
<reference evidence="3 4" key="1">
    <citation type="journal article" date="2019" name="Int. J. Syst. Evol. Microbiol.">
        <title>The Global Catalogue of Microorganisms (GCM) 10K type strain sequencing project: providing services to taxonomists for standard genome sequencing and annotation.</title>
        <authorList>
            <consortium name="The Broad Institute Genomics Platform"/>
            <consortium name="The Broad Institute Genome Sequencing Center for Infectious Disease"/>
            <person name="Wu L."/>
            <person name="Ma J."/>
        </authorList>
    </citation>
    <scope>NUCLEOTIDE SEQUENCE [LARGE SCALE GENOMIC DNA]</scope>
    <source>
        <strain evidence="3 4">JCM 15592</strain>
    </source>
</reference>
<keyword evidence="4" id="KW-1185">Reference proteome</keyword>
<evidence type="ECO:0000313" key="3">
    <source>
        <dbReference type="EMBL" id="GAA1795400.1"/>
    </source>
</evidence>
<dbReference type="RefSeq" id="WP_344084322.1">
    <property type="nucleotide sequence ID" value="NZ_BAAAPO010000032.1"/>
</dbReference>
<feature type="region of interest" description="Disordered" evidence="1">
    <location>
        <begin position="306"/>
        <end position="349"/>
    </location>
</feature>
<dbReference type="Gene3D" id="3.90.1200.10">
    <property type="match status" value="1"/>
</dbReference>
<dbReference type="InterPro" id="IPR011009">
    <property type="entry name" value="Kinase-like_dom_sf"/>
</dbReference>
<evidence type="ECO:0000256" key="1">
    <source>
        <dbReference type="SAM" id="MobiDB-lite"/>
    </source>
</evidence>
<dbReference type="EMBL" id="BAAAPO010000032">
    <property type="protein sequence ID" value="GAA1795400.1"/>
    <property type="molecule type" value="Genomic_DNA"/>
</dbReference>
<comment type="caution">
    <text evidence="3">The sequence shown here is derived from an EMBL/GenBank/DDBJ whole genome shotgun (WGS) entry which is preliminary data.</text>
</comment>
<organism evidence="3 4">
    <name type="scientific">Nostocoides veronense</name>
    <dbReference type="NCBI Taxonomy" id="330836"/>
    <lineage>
        <taxon>Bacteria</taxon>
        <taxon>Bacillati</taxon>
        <taxon>Actinomycetota</taxon>
        <taxon>Actinomycetes</taxon>
        <taxon>Micrococcales</taxon>
        <taxon>Intrasporangiaceae</taxon>
        <taxon>Nostocoides</taxon>
    </lineage>
</organism>
<dbReference type="InterPro" id="IPR002575">
    <property type="entry name" value="Aminoglycoside_PTrfase"/>
</dbReference>
<accession>A0ABN2LP45</accession>